<reference evidence="2 3" key="1">
    <citation type="journal article" date="2014" name="PLoS Genet.">
        <title>Phylogenetically driven sequencing of extremely halophilic archaea reveals strategies for static and dynamic osmo-response.</title>
        <authorList>
            <person name="Becker E.A."/>
            <person name="Seitzer P.M."/>
            <person name="Tritt A."/>
            <person name="Larsen D."/>
            <person name="Krusor M."/>
            <person name="Yao A.I."/>
            <person name="Wu D."/>
            <person name="Madern D."/>
            <person name="Eisen J.A."/>
            <person name="Darling A.E."/>
            <person name="Facciotti M.T."/>
        </authorList>
    </citation>
    <scope>NUCLEOTIDE SEQUENCE [LARGE SCALE GENOMIC DNA]</scope>
    <source>
        <strain evidence="2 3">2-9-1</strain>
    </source>
</reference>
<gene>
    <name evidence="2" type="ORF">C475_08386</name>
</gene>
<proteinExistence type="predicted"/>
<dbReference type="RefSeq" id="WP_006883353.1">
    <property type="nucleotide sequence ID" value="NZ_AOIU01000018.1"/>
</dbReference>
<evidence type="ECO:0000313" key="2">
    <source>
        <dbReference type="EMBL" id="ELZ26938.1"/>
    </source>
</evidence>
<comment type="caution">
    <text evidence="2">The sequence shown here is derived from an EMBL/GenBank/DDBJ whole genome shotgun (WGS) entry which is preliminary data.</text>
</comment>
<sequence>MSRDRGDGLDHPLARLVVRTLLERSDGERGMVLLVNEAARFEAASDGETPDAITLDTVRAELAKEHVPPLESAGVVTYDEDDDTLSLADSERGARIRLAEAAAEAPGESYK</sequence>
<evidence type="ECO:0000313" key="3">
    <source>
        <dbReference type="Proteomes" id="UP000011626"/>
    </source>
</evidence>
<dbReference type="Pfam" id="PF24035">
    <property type="entry name" value="DUF7344"/>
    <property type="match status" value="1"/>
</dbReference>
<keyword evidence="3" id="KW-1185">Reference proteome</keyword>
<dbReference type="InterPro" id="IPR055768">
    <property type="entry name" value="DUF7344"/>
</dbReference>
<organism evidence="2 3">
    <name type="scientific">Halosimplex carlsbadense 2-9-1</name>
    <dbReference type="NCBI Taxonomy" id="797114"/>
    <lineage>
        <taxon>Archaea</taxon>
        <taxon>Methanobacteriati</taxon>
        <taxon>Methanobacteriota</taxon>
        <taxon>Stenosarchaea group</taxon>
        <taxon>Halobacteria</taxon>
        <taxon>Halobacteriales</taxon>
        <taxon>Haloarculaceae</taxon>
        <taxon>Halosimplex</taxon>
    </lineage>
</organism>
<evidence type="ECO:0000259" key="1">
    <source>
        <dbReference type="Pfam" id="PF24035"/>
    </source>
</evidence>
<dbReference type="OrthoDB" id="236789at2157"/>
<protein>
    <recommendedName>
        <fullName evidence="1">DUF7344 domain-containing protein</fullName>
    </recommendedName>
</protein>
<name>M0CWB2_9EURY</name>
<dbReference type="AlphaFoldDB" id="M0CWB2"/>
<dbReference type="EMBL" id="AOIU01000018">
    <property type="protein sequence ID" value="ELZ26938.1"/>
    <property type="molecule type" value="Genomic_DNA"/>
</dbReference>
<accession>M0CWB2</accession>
<feature type="domain" description="DUF7344" evidence="1">
    <location>
        <begin position="14"/>
        <end position="85"/>
    </location>
</feature>
<dbReference type="Proteomes" id="UP000011626">
    <property type="component" value="Unassembled WGS sequence"/>
</dbReference>